<evidence type="ECO:0000313" key="1">
    <source>
        <dbReference type="EMBL" id="KAI3742849.1"/>
    </source>
</evidence>
<reference evidence="2" key="1">
    <citation type="journal article" date="2022" name="Mol. Ecol. Resour.">
        <title>The genomes of chicory, endive, great burdock and yacon provide insights into Asteraceae palaeo-polyploidization history and plant inulin production.</title>
        <authorList>
            <person name="Fan W."/>
            <person name="Wang S."/>
            <person name="Wang H."/>
            <person name="Wang A."/>
            <person name="Jiang F."/>
            <person name="Liu H."/>
            <person name="Zhao H."/>
            <person name="Xu D."/>
            <person name="Zhang Y."/>
        </authorList>
    </citation>
    <scope>NUCLEOTIDE SEQUENCE [LARGE SCALE GENOMIC DNA]</scope>
    <source>
        <strain evidence="2">cv. Yunnan</strain>
    </source>
</reference>
<comment type="caution">
    <text evidence="1">The sequence shown here is derived from an EMBL/GenBank/DDBJ whole genome shotgun (WGS) entry which is preliminary data.</text>
</comment>
<name>A0ACB9D8C0_9ASTR</name>
<organism evidence="1 2">
    <name type="scientific">Smallanthus sonchifolius</name>
    <dbReference type="NCBI Taxonomy" id="185202"/>
    <lineage>
        <taxon>Eukaryota</taxon>
        <taxon>Viridiplantae</taxon>
        <taxon>Streptophyta</taxon>
        <taxon>Embryophyta</taxon>
        <taxon>Tracheophyta</taxon>
        <taxon>Spermatophyta</taxon>
        <taxon>Magnoliopsida</taxon>
        <taxon>eudicotyledons</taxon>
        <taxon>Gunneridae</taxon>
        <taxon>Pentapetalae</taxon>
        <taxon>asterids</taxon>
        <taxon>campanulids</taxon>
        <taxon>Asterales</taxon>
        <taxon>Asteraceae</taxon>
        <taxon>Asteroideae</taxon>
        <taxon>Heliantheae alliance</taxon>
        <taxon>Millerieae</taxon>
        <taxon>Smallanthus</taxon>
    </lineage>
</organism>
<proteinExistence type="predicted"/>
<accession>A0ACB9D8C0</accession>
<sequence>MYWARGRAWWGTALCYTWSGDKGTLVQFQVDHGGVLDGARPVLVWETSIFFCKMGHGGVLGGARPMLGLLSSDPTSGSNHKGTSRSSTSSSILQWLV</sequence>
<dbReference type="Proteomes" id="UP001056120">
    <property type="component" value="Linkage Group LG20"/>
</dbReference>
<dbReference type="EMBL" id="CM042037">
    <property type="protein sequence ID" value="KAI3742849.1"/>
    <property type="molecule type" value="Genomic_DNA"/>
</dbReference>
<evidence type="ECO:0000313" key="2">
    <source>
        <dbReference type="Proteomes" id="UP001056120"/>
    </source>
</evidence>
<protein>
    <submittedName>
        <fullName evidence="1">Uncharacterized protein</fullName>
    </submittedName>
</protein>
<reference evidence="1 2" key="2">
    <citation type="journal article" date="2022" name="Mol. Ecol. Resour.">
        <title>The genomes of chicory, endive, great burdock and yacon provide insights into Asteraceae paleo-polyploidization history and plant inulin production.</title>
        <authorList>
            <person name="Fan W."/>
            <person name="Wang S."/>
            <person name="Wang H."/>
            <person name="Wang A."/>
            <person name="Jiang F."/>
            <person name="Liu H."/>
            <person name="Zhao H."/>
            <person name="Xu D."/>
            <person name="Zhang Y."/>
        </authorList>
    </citation>
    <scope>NUCLEOTIDE SEQUENCE [LARGE SCALE GENOMIC DNA]</scope>
    <source>
        <strain evidence="2">cv. Yunnan</strain>
        <tissue evidence="1">Leaves</tissue>
    </source>
</reference>
<gene>
    <name evidence="1" type="ORF">L1987_60545</name>
</gene>
<keyword evidence="2" id="KW-1185">Reference proteome</keyword>